<evidence type="ECO:0000313" key="3">
    <source>
        <dbReference type="EMBL" id="KAK7204140.1"/>
    </source>
</evidence>
<dbReference type="InterPro" id="IPR019180">
    <property type="entry name" value="Oxidoreductase-like_N"/>
</dbReference>
<dbReference type="Proteomes" id="UP001498771">
    <property type="component" value="Unassembled WGS sequence"/>
</dbReference>
<organism evidence="3 4">
    <name type="scientific">Myxozyma melibiosi</name>
    <dbReference type="NCBI Taxonomy" id="54550"/>
    <lineage>
        <taxon>Eukaryota</taxon>
        <taxon>Fungi</taxon>
        <taxon>Dikarya</taxon>
        <taxon>Ascomycota</taxon>
        <taxon>Saccharomycotina</taxon>
        <taxon>Lipomycetes</taxon>
        <taxon>Lipomycetales</taxon>
        <taxon>Lipomycetaceae</taxon>
        <taxon>Myxozyma</taxon>
    </lineage>
</organism>
<gene>
    <name evidence="3" type="ORF">BZA70DRAFT_290687</name>
</gene>
<dbReference type="PANTHER" id="PTHR21193">
    <property type="entry name" value="OXIDOREDUCTASE-LIKE DOMAIN-CONTAINING PROTEIN 1"/>
    <property type="match status" value="1"/>
</dbReference>
<feature type="domain" description="Oxidoreductase-like" evidence="2">
    <location>
        <begin position="100"/>
        <end position="142"/>
    </location>
</feature>
<evidence type="ECO:0000313" key="4">
    <source>
        <dbReference type="Proteomes" id="UP001498771"/>
    </source>
</evidence>
<feature type="region of interest" description="Disordered" evidence="1">
    <location>
        <begin position="205"/>
        <end position="228"/>
    </location>
</feature>
<dbReference type="EMBL" id="JBBJBU010000009">
    <property type="protein sequence ID" value="KAK7204140.1"/>
    <property type="molecule type" value="Genomic_DNA"/>
</dbReference>
<dbReference type="GeneID" id="90039745"/>
<sequence length="228" mass="25679">MSVRRATSVASSRWLSDSFYELAKQQQALIVQQRIRARKAEQQVNPELSSAKQDAKLDPHIEQVSKPRELSPQERARIVFGSRLAGPKRREAQASTYRDILGLKVPPRPVEPDNCCMSGCVNCVWELYREDFEYWQEKRKQAMEKLVQTGRFDLWPEDFGRNPKEGAETLEDAASLAEANDDPWKGVDVGIKVFIETEQRLRKRRASKSAAAANATSVPPPAAAANAL</sequence>
<accession>A0ABR1F2V3</accession>
<protein>
    <recommendedName>
        <fullName evidence="2">Oxidoreductase-like domain-containing protein</fullName>
    </recommendedName>
</protein>
<dbReference type="Pfam" id="PF09791">
    <property type="entry name" value="Oxidored-like"/>
    <property type="match status" value="1"/>
</dbReference>
<reference evidence="3 4" key="1">
    <citation type="submission" date="2024-03" db="EMBL/GenBank/DDBJ databases">
        <title>Genome-scale model development and genomic sequencing of the oleaginous clade Lipomyces.</title>
        <authorList>
            <consortium name="Lawrence Berkeley National Laboratory"/>
            <person name="Czajka J.J."/>
            <person name="Han Y."/>
            <person name="Kim J."/>
            <person name="Mondo S.J."/>
            <person name="Hofstad B.A."/>
            <person name="Robles A."/>
            <person name="Haridas S."/>
            <person name="Riley R."/>
            <person name="LaButti K."/>
            <person name="Pangilinan J."/>
            <person name="Andreopoulos W."/>
            <person name="Lipzen A."/>
            <person name="Yan J."/>
            <person name="Wang M."/>
            <person name="Ng V."/>
            <person name="Grigoriev I.V."/>
            <person name="Spatafora J.W."/>
            <person name="Magnuson J.K."/>
            <person name="Baker S.E."/>
            <person name="Pomraning K.R."/>
        </authorList>
    </citation>
    <scope>NUCLEOTIDE SEQUENCE [LARGE SCALE GENOMIC DNA]</scope>
    <source>
        <strain evidence="3 4">Phaff 52-87</strain>
    </source>
</reference>
<comment type="caution">
    <text evidence="3">The sequence shown here is derived from an EMBL/GenBank/DDBJ whole genome shotgun (WGS) entry which is preliminary data.</text>
</comment>
<keyword evidence="4" id="KW-1185">Reference proteome</keyword>
<evidence type="ECO:0000256" key="1">
    <source>
        <dbReference type="SAM" id="MobiDB-lite"/>
    </source>
</evidence>
<name>A0ABR1F2V3_9ASCO</name>
<feature type="compositionally biased region" description="Low complexity" evidence="1">
    <location>
        <begin position="208"/>
        <end position="228"/>
    </location>
</feature>
<dbReference type="PANTHER" id="PTHR21193:SF3">
    <property type="entry name" value="OXIDOREDUCTASE-LIKE DOMAIN-CONTAINING PROTEIN 1"/>
    <property type="match status" value="1"/>
</dbReference>
<dbReference type="InterPro" id="IPR039251">
    <property type="entry name" value="OXLD1"/>
</dbReference>
<proteinExistence type="predicted"/>
<evidence type="ECO:0000259" key="2">
    <source>
        <dbReference type="Pfam" id="PF09791"/>
    </source>
</evidence>
<dbReference type="RefSeq" id="XP_064767173.1">
    <property type="nucleotide sequence ID" value="XM_064914233.1"/>
</dbReference>